<evidence type="ECO:0000313" key="2">
    <source>
        <dbReference type="EMBL" id="HED31060.1"/>
    </source>
</evidence>
<evidence type="ECO:0000256" key="1">
    <source>
        <dbReference type="SAM" id="Phobius"/>
    </source>
</evidence>
<dbReference type="AlphaFoldDB" id="A0A831WRU3"/>
<feature type="transmembrane region" description="Helical" evidence="1">
    <location>
        <begin position="49"/>
        <end position="67"/>
    </location>
</feature>
<organism evidence="2">
    <name type="scientific">Prosthecochloris aestuarii</name>
    <dbReference type="NCBI Taxonomy" id="1102"/>
    <lineage>
        <taxon>Bacteria</taxon>
        <taxon>Pseudomonadati</taxon>
        <taxon>Chlorobiota</taxon>
        <taxon>Chlorobiia</taxon>
        <taxon>Chlorobiales</taxon>
        <taxon>Chlorobiaceae</taxon>
        <taxon>Prosthecochloris</taxon>
    </lineage>
</organism>
<sequence length="84" mass="9763">MRRFQFDLDSVFFRRLFLAVFAVAWFPIVWLLMSAILGPLLTAFVEQGWMVHVLLLLVSVAGVMWLLKLVNYLKVKMFGGKPLF</sequence>
<keyword evidence="1" id="KW-0812">Transmembrane</keyword>
<proteinExistence type="predicted"/>
<accession>A0A831WRU3</accession>
<dbReference type="EMBL" id="DSBW01000119">
    <property type="protein sequence ID" value="HED31060.1"/>
    <property type="molecule type" value="Genomic_DNA"/>
</dbReference>
<feature type="transmembrane region" description="Helical" evidence="1">
    <location>
        <begin position="12"/>
        <end position="37"/>
    </location>
</feature>
<keyword evidence="1" id="KW-1133">Transmembrane helix</keyword>
<comment type="caution">
    <text evidence="2">The sequence shown here is derived from an EMBL/GenBank/DDBJ whole genome shotgun (WGS) entry which is preliminary data.</text>
</comment>
<name>A0A831WRU3_PROAE</name>
<gene>
    <name evidence="2" type="ORF">ENN50_05125</name>
</gene>
<protein>
    <submittedName>
        <fullName evidence="2">Uncharacterized protein</fullName>
    </submittedName>
</protein>
<dbReference type="Proteomes" id="UP000886335">
    <property type="component" value="Unassembled WGS sequence"/>
</dbReference>
<reference evidence="2" key="1">
    <citation type="journal article" date="2020" name="mSystems">
        <title>Genome- and Community-Level Interaction Insights into Carbon Utilization and Element Cycling Functions of Hydrothermarchaeota in Hydrothermal Sediment.</title>
        <authorList>
            <person name="Zhou Z."/>
            <person name="Liu Y."/>
            <person name="Xu W."/>
            <person name="Pan J."/>
            <person name="Luo Z.H."/>
            <person name="Li M."/>
        </authorList>
    </citation>
    <scope>NUCLEOTIDE SEQUENCE [LARGE SCALE GENOMIC DNA]</scope>
    <source>
        <strain evidence="2">SpSt-1181</strain>
    </source>
</reference>
<keyword evidence="1" id="KW-0472">Membrane</keyword>